<accession>A0ABS5JQ44</accession>
<sequence>MFIFNTTFSVENNSIENWRSWMDRNYLPTMQDMIKGIRVELYEVMAVVHEESTNFSCQLLCKSPEELETINKYNTILMDNLKGHLGEKCLHFSSILKEI</sequence>
<proteinExistence type="predicted"/>
<keyword evidence="2" id="KW-1185">Reference proteome</keyword>
<gene>
    <name evidence="1" type="ORF">KEM10_01815</name>
</gene>
<dbReference type="Pfam" id="PF14114">
    <property type="entry name" value="DUF4286"/>
    <property type="match status" value="1"/>
</dbReference>
<organism evidence="1 2">
    <name type="scientific">Carboxylicivirga linearis</name>
    <dbReference type="NCBI Taxonomy" id="1628157"/>
    <lineage>
        <taxon>Bacteria</taxon>
        <taxon>Pseudomonadati</taxon>
        <taxon>Bacteroidota</taxon>
        <taxon>Bacteroidia</taxon>
        <taxon>Marinilabiliales</taxon>
        <taxon>Marinilabiliaceae</taxon>
        <taxon>Carboxylicivirga</taxon>
    </lineage>
</organism>
<evidence type="ECO:0000313" key="1">
    <source>
        <dbReference type="EMBL" id="MBS2096994.1"/>
    </source>
</evidence>
<dbReference type="InterPro" id="IPR025563">
    <property type="entry name" value="DUF4286"/>
</dbReference>
<reference evidence="1 2" key="1">
    <citation type="journal article" date="2015" name="Int. J. Syst. Evol. Microbiol.">
        <title>Carboxylicivirga linearis sp. nov., isolated from a sea cucumber culture pond.</title>
        <authorList>
            <person name="Wang F.Q."/>
            <person name="Zhou Y.X."/>
            <person name="Lin X.Z."/>
            <person name="Chen G.J."/>
            <person name="Du Z.J."/>
        </authorList>
    </citation>
    <scope>NUCLEOTIDE SEQUENCE [LARGE SCALE GENOMIC DNA]</scope>
    <source>
        <strain evidence="1 2">FB218</strain>
    </source>
</reference>
<comment type="caution">
    <text evidence="1">The sequence shown here is derived from an EMBL/GenBank/DDBJ whole genome shotgun (WGS) entry which is preliminary data.</text>
</comment>
<name>A0ABS5JQ44_9BACT</name>
<dbReference type="RefSeq" id="WP_212212702.1">
    <property type="nucleotide sequence ID" value="NZ_JAGUCO010000001.1"/>
</dbReference>
<protein>
    <submittedName>
        <fullName evidence="1">DUF4286 family protein</fullName>
    </submittedName>
</protein>
<dbReference type="Proteomes" id="UP000708576">
    <property type="component" value="Unassembled WGS sequence"/>
</dbReference>
<dbReference type="EMBL" id="JAGUCO010000001">
    <property type="protein sequence ID" value="MBS2096994.1"/>
    <property type="molecule type" value="Genomic_DNA"/>
</dbReference>
<evidence type="ECO:0000313" key="2">
    <source>
        <dbReference type="Proteomes" id="UP000708576"/>
    </source>
</evidence>